<reference evidence="2" key="1">
    <citation type="submission" date="2021-01" db="EMBL/GenBank/DDBJ databases">
        <title>Adiantum capillus-veneris genome.</title>
        <authorList>
            <person name="Fang Y."/>
            <person name="Liao Q."/>
        </authorList>
    </citation>
    <scope>NUCLEOTIDE SEQUENCE</scope>
    <source>
        <strain evidence="2">H3</strain>
        <tissue evidence="2">Leaf</tissue>
    </source>
</reference>
<dbReference type="OrthoDB" id="845076at2759"/>
<evidence type="ECO:0000313" key="2">
    <source>
        <dbReference type="EMBL" id="KAI5081145.1"/>
    </source>
</evidence>
<comment type="caution">
    <text evidence="2">The sequence shown here is derived from an EMBL/GenBank/DDBJ whole genome shotgun (WGS) entry which is preliminary data.</text>
</comment>
<dbReference type="PANTHER" id="PTHR33874:SF4">
    <property type="entry name" value="EXPRESSED PROTEIN"/>
    <property type="match status" value="1"/>
</dbReference>
<accession>A0A9D4ZQ93</accession>
<keyword evidence="1" id="KW-0175">Coiled coil</keyword>
<evidence type="ECO:0000313" key="3">
    <source>
        <dbReference type="Proteomes" id="UP000886520"/>
    </source>
</evidence>
<gene>
    <name evidence="2" type="ORF">GOP47_0004328</name>
</gene>
<organism evidence="2 3">
    <name type="scientific">Adiantum capillus-veneris</name>
    <name type="common">Maidenhair fern</name>
    <dbReference type="NCBI Taxonomy" id="13818"/>
    <lineage>
        <taxon>Eukaryota</taxon>
        <taxon>Viridiplantae</taxon>
        <taxon>Streptophyta</taxon>
        <taxon>Embryophyta</taxon>
        <taxon>Tracheophyta</taxon>
        <taxon>Polypodiopsida</taxon>
        <taxon>Polypodiidae</taxon>
        <taxon>Polypodiales</taxon>
        <taxon>Pteridineae</taxon>
        <taxon>Pteridaceae</taxon>
        <taxon>Vittarioideae</taxon>
        <taxon>Adiantum</taxon>
    </lineage>
</organism>
<protein>
    <submittedName>
        <fullName evidence="2">Uncharacterized protein</fullName>
    </submittedName>
</protein>
<dbReference type="Proteomes" id="UP000886520">
    <property type="component" value="Chromosome 4"/>
</dbReference>
<name>A0A9D4ZQ93_ADICA</name>
<proteinExistence type="predicted"/>
<dbReference type="AlphaFoldDB" id="A0A9D4ZQ93"/>
<keyword evidence="3" id="KW-1185">Reference proteome</keyword>
<sequence>MAIGALANEKLACEGFFFVWLARKELTNSRVNEQCKVVLAGRNADLSKQMLKDLWSSKVQERKFTIRVSLPHHVNPLEMVEAAVGVVDAAWTAVERHRDHAHHDVAAATWEDCVKLEGELIQERSENHRLKVALEELRKALHALKKRDCNRQSNAIPASFNTFKDGYPADLHERLLKKVDTPAFLERLKDMQEVDSQKSSRVALKDAEKSLEMEDCSSWVVVPNKLLETDGREEISALEDEGFLLISQDDVIESLAAFVAKLVVSNPNAKSMSPLQIQEVISVAFAKLEQKGKLRKLWSTAKFVYSSVTWTTTIATTAVGLYKNPFIVRALFKALTMSSRLVIKALA</sequence>
<feature type="coiled-coil region" evidence="1">
    <location>
        <begin position="120"/>
        <end position="147"/>
    </location>
</feature>
<dbReference type="EMBL" id="JABFUD020000004">
    <property type="protein sequence ID" value="KAI5081145.1"/>
    <property type="molecule type" value="Genomic_DNA"/>
</dbReference>
<evidence type="ECO:0000256" key="1">
    <source>
        <dbReference type="SAM" id="Coils"/>
    </source>
</evidence>
<dbReference type="PANTHER" id="PTHR33874">
    <property type="entry name" value="RING FINGER PROTEIN"/>
    <property type="match status" value="1"/>
</dbReference>